<feature type="region of interest" description="Disordered" evidence="1">
    <location>
        <begin position="112"/>
        <end position="132"/>
    </location>
</feature>
<dbReference type="Proteomes" id="UP000326062">
    <property type="component" value="Unassembled WGS sequence"/>
</dbReference>
<reference evidence="2 4" key="1">
    <citation type="submission" date="2019-06" db="EMBL/GenBank/DDBJ databases">
        <title>Discovery of a novel chromosome fission-fusion reversal in muntjac.</title>
        <authorList>
            <person name="Mudd A.B."/>
            <person name="Bredeson J.V."/>
            <person name="Baum R."/>
            <person name="Hockemeyer D."/>
            <person name="Rokhsar D.S."/>
        </authorList>
    </citation>
    <scope>NUCLEOTIDE SEQUENCE [LARGE SCALE GENOMIC DNA]</scope>
    <source>
        <strain evidence="2">UCam_UCB_Mr</strain>
        <tissue evidence="2">Fibroblast cell line</tissue>
    </source>
</reference>
<name>A0A5N3USL5_MUNRE</name>
<evidence type="ECO:0000313" key="3">
    <source>
        <dbReference type="EMBL" id="KAB0339766.1"/>
    </source>
</evidence>
<evidence type="ECO:0000256" key="1">
    <source>
        <dbReference type="SAM" id="MobiDB-lite"/>
    </source>
</evidence>
<evidence type="ECO:0000313" key="2">
    <source>
        <dbReference type="EMBL" id="KAB0339765.1"/>
    </source>
</evidence>
<dbReference type="AlphaFoldDB" id="A0A5N3USL5"/>
<feature type="non-terminal residue" evidence="2">
    <location>
        <position position="1"/>
    </location>
</feature>
<dbReference type="PANTHER" id="PTHR31666:SF0">
    <property type="entry name" value="PROTEIN EOLA1-RELATED"/>
    <property type="match status" value="1"/>
</dbReference>
<protein>
    <submittedName>
        <fullName evidence="2">Uncharacterized protein</fullName>
    </submittedName>
</protein>
<accession>A0A5N3USL5</accession>
<dbReference type="PANTHER" id="PTHR31666">
    <property type="entry name" value="PROTEIN CXORF40A-RELATED"/>
    <property type="match status" value="1"/>
</dbReference>
<dbReference type="InterPro" id="IPR033615">
    <property type="entry name" value="EOLA1/EOLA2"/>
</dbReference>
<proteinExistence type="predicted"/>
<keyword evidence="4" id="KW-1185">Reference proteome</keyword>
<sequence length="132" mass="14771">QPSAGFILNGVKPLERQWRPVLCDHWHCTLAELLEQRMGISPAQIQALLQDRDKFSLRVIAGNLVETGDTLLCPENLDPDAVEELEELDDQALLSDLLQKYLTVLAKPHRPLQPVPGTGGKDIFQPNPWPSM</sequence>
<comment type="caution">
    <text evidence="2">The sequence shown here is derived from an EMBL/GenBank/DDBJ whole genome shotgun (WGS) entry which is preliminary data.</text>
</comment>
<dbReference type="EMBL" id="VCEB01005450">
    <property type="protein sequence ID" value="KAB0339766.1"/>
    <property type="molecule type" value="Genomic_DNA"/>
</dbReference>
<dbReference type="EMBL" id="VCEB01005451">
    <property type="protein sequence ID" value="KAB0339765.1"/>
    <property type="molecule type" value="Genomic_DNA"/>
</dbReference>
<evidence type="ECO:0000313" key="4">
    <source>
        <dbReference type="Proteomes" id="UP000326062"/>
    </source>
</evidence>
<gene>
    <name evidence="3" type="ORF">FD755_024858</name>
    <name evidence="2" type="ORF">FD755_024861</name>
</gene>
<organism evidence="2 4">
    <name type="scientific">Muntiacus reevesi</name>
    <name type="common">Reeves' muntjac</name>
    <name type="synonym">Cervus reevesi</name>
    <dbReference type="NCBI Taxonomy" id="9886"/>
    <lineage>
        <taxon>Eukaryota</taxon>
        <taxon>Metazoa</taxon>
        <taxon>Chordata</taxon>
        <taxon>Craniata</taxon>
        <taxon>Vertebrata</taxon>
        <taxon>Euteleostomi</taxon>
        <taxon>Mammalia</taxon>
        <taxon>Eutheria</taxon>
        <taxon>Laurasiatheria</taxon>
        <taxon>Artiodactyla</taxon>
        <taxon>Ruminantia</taxon>
        <taxon>Pecora</taxon>
        <taxon>Cervidae</taxon>
        <taxon>Muntiacinae</taxon>
        <taxon>Muntiacus</taxon>
    </lineage>
</organism>